<protein>
    <submittedName>
        <fullName evidence="1">Uncharacterized protein</fullName>
    </submittedName>
</protein>
<name>A0AAT9V7Z5_9CAUD</name>
<sequence length="97" mass="11225">MILLMIEIVEWKSNIGHQTAVVTFGDGTTYGDFWHEYSDNEVKGGLAVGFSNNEIRHLDEVDILLRFNNLNALDSFIEQLQIMRESYIKEDYHATDK</sequence>
<proteinExistence type="predicted"/>
<dbReference type="EMBL" id="OQ846916">
    <property type="protein sequence ID" value="WJJ55322.1"/>
    <property type="molecule type" value="Genomic_DNA"/>
</dbReference>
<reference evidence="1" key="1">
    <citation type="submission" date="2023-04" db="EMBL/GenBank/DDBJ databases">
        <title>Characterization and genome study of newly isolated Alicyclobacillus-specific phaga.</title>
        <authorList>
            <person name="Shymialevich D."/>
            <person name="Wojcicki M."/>
            <person name="Srednicka P."/>
            <person name="Swider O."/>
        </authorList>
    </citation>
    <scope>NUCLEOTIDE SEQUENCE</scope>
</reference>
<evidence type="ECO:0000313" key="1">
    <source>
        <dbReference type="EMBL" id="WJJ55322.1"/>
    </source>
</evidence>
<gene>
    <name evidence="1" type="ORF">QB910_000078</name>
</gene>
<organism evidence="1">
    <name type="scientific">Alicyclobacillus phage KKP_3916</name>
    <dbReference type="NCBI Taxonomy" id="3040651"/>
    <lineage>
        <taxon>Viruses</taxon>
        <taxon>Duplodnaviria</taxon>
        <taxon>Heunggongvirae</taxon>
        <taxon>Uroviricota</taxon>
        <taxon>Caudoviricetes</taxon>
    </lineage>
</organism>
<accession>A0AAT9V7Z5</accession>